<evidence type="ECO:0000256" key="2">
    <source>
        <dbReference type="SAM" id="SignalP"/>
    </source>
</evidence>
<name>A0ABP7JE71_9ACTN</name>
<dbReference type="Proteomes" id="UP001501009">
    <property type="component" value="Unassembled WGS sequence"/>
</dbReference>
<comment type="caution">
    <text evidence="3">The sequence shown here is derived from an EMBL/GenBank/DDBJ whole genome shotgun (WGS) entry which is preliminary data.</text>
</comment>
<dbReference type="PANTHER" id="PTHR39335:SF1">
    <property type="entry name" value="BLL4220 PROTEIN"/>
    <property type="match status" value="1"/>
</dbReference>
<protein>
    <recommendedName>
        <fullName evidence="5">Lipoprotein</fullName>
    </recommendedName>
</protein>
<accession>A0ABP7JE71</accession>
<dbReference type="EMBL" id="BAABDE010000047">
    <property type="protein sequence ID" value="GAA3842952.1"/>
    <property type="molecule type" value="Genomic_DNA"/>
</dbReference>
<sequence>MATPKKGSSVTPHRILLASAAGLASVLLLAACGSSNDNASGTSPVSSAPATTAAPDPAASAPVASATAPADGGNSGSGEAATTAMVMARAMTGGGHVVTDEKGMTLYRYDKDRPNPSRWTCTGECVKTWIPVIVPDSVRTMGIEKSLLGTVHRDGRTQLTLAGWPLYRYVGDTAAGQLNGQGKDRQWYAVTPSGAKVAGTG</sequence>
<dbReference type="PANTHER" id="PTHR39335">
    <property type="entry name" value="BLL4220 PROTEIN"/>
    <property type="match status" value="1"/>
</dbReference>
<dbReference type="Pfam" id="PF03640">
    <property type="entry name" value="Lipoprotein_15"/>
    <property type="match status" value="2"/>
</dbReference>
<evidence type="ECO:0000313" key="4">
    <source>
        <dbReference type="Proteomes" id="UP001501009"/>
    </source>
</evidence>
<evidence type="ECO:0000313" key="3">
    <source>
        <dbReference type="EMBL" id="GAA3842952.1"/>
    </source>
</evidence>
<keyword evidence="4" id="KW-1185">Reference proteome</keyword>
<evidence type="ECO:0008006" key="5">
    <source>
        <dbReference type="Google" id="ProtNLM"/>
    </source>
</evidence>
<gene>
    <name evidence="3" type="ORF">GCM10022403_088640</name>
</gene>
<feature type="region of interest" description="Disordered" evidence="1">
    <location>
        <begin position="38"/>
        <end position="79"/>
    </location>
</feature>
<feature type="chain" id="PRO_5047124417" description="Lipoprotein" evidence="2">
    <location>
        <begin position="31"/>
        <end position="201"/>
    </location>
</feature>
<dbReference type="RefSeq" id="WP_275778936.1">
    <property type="nucleotide sequence ID" value="NZ_BAABDE010000047.1"/>
</dbReference>
<feature type="compositionally biased region" description="Low complexity" evidence="1">
    <location>
        <begin position="38"/>
        <end position="72"/>
    </location>
</feature>
<organism evidence="3 4">
    <name type="scientific">Streptomyces coacervatus</name>
    <dbReference type="NCBI Taxonomy" id="647381"/>
    <lineage>
        <taxon>Bacteria</taxon>
        <taxon>Bacillati</taxon>
        <taxon>Actinomycetota</taxon>
        <taxon>Actinomycetes</taxon>
        <taxon>Kitasatosporales</taxon>
        <taxon>Streptomycetaceae</taxon>
        <taxon>Streptomyces</taxon>
    </lineage>
</organism>
<dbReference type="InterPro" id="IPR005297">
    <property type="entry name" value="Lipoprotein_repeat"/>
</dbReference>
<keyword evidence="2" id="KW-0732">Signal</keyword>
<dbReference type="PROSITE" id="PS51257">
    <property type="entry name" value="PROKAR_LIPOPROTEIN"/>
    <property type="match status" value="1"/>
</dbReference>
<evidence type="ECO:0000256" key="1">
    <source>
        <dbReference type="SAM" id="MobiDB-lite"/>
    </source>
</evidence>
<proteinExistence type="predicted"/>
<reference evidence="4" key="1">
    <citation type="journal article" date="2019" name="Int. J. Syst. Evol. Microbiol.">
        <title>The Global Catalogue of Microorganisms (GCM) 10K type strain sequencing project: providing services to taxonomists for standard genome sequencing and annotation.</title>
        <authorList>
            <consortium name="The Broad Institute Genomics Platform"/>
            <consortium name="The Broad Institute Genome Sequencing Center for Infectious Disease"/>
            <person name="Wu L."/>
            <person name="Ma J."/>
        </authorList>
    </citation>
    <scope>NUCLEOTIDE SEQUENCE [LARGE SCALE GENOMIC DNA]</scope>
    <source>
        <strain evidence="4">JCM 17138</strain>
    </source>
</reference>
<feature type="signal peptide" evidence="2">
    <location>
        <begin position="1"/>
        <end position="30"/>
    </location>
</feature>